<dbReference type="Pfam" id="PF10091">
    <property type="entry name" value="Glycoamylase"/>
    <property type="match status" value="1"/>
</dbReference>
<dbReference type="InterPro" id="IPR033432">
    <property type="entry name" value="GH94_catalytic"/>
</dbReference>
<sequence length="2886" mass="321601">MKERLFLWPAASAGFKESESGSLQSGAGEDDDLPLRGELFSAQQMEHHGRSLAASHELSKRGGGDRLLARLSENEALIATTCEGLTEAVKEGRQVTPASEWLLDNYYLIEDQIRTARRHLPKDYSKELPRLAKGAPEGTPRVYQIALEIIAHGDGRVDPESLCRFVEAYQEKETLKLGELWAIPIMLRLALIENLRRVAARVAENRFQRDLANSWADQMLEIADKNPSGLILLVADMARSEPPITSGFVAELARRLQGQSPVLTLALNWITYRLAEAGQTIEQLIQAEIHLQAAEQVSISNSIGSLRFLSTMDWQEFVETMSVVEQTLREDPAGTYPDMDFFTRDQYRHCVERMARYSPATEAEVARQALELARTRAGDVDSRLHHVGYYLVGDGMLLLERQVGVRLPPLRSLKRTLRTSPLLSYLGAIGVLSVIATALMLERAWRDGVQPWTLAVLAILGLMGSSQLALALVNWAATLFVEPRPLPRLDFRNGIPPDARTMVVVPTLLFNKENVDELCEQLEVRFLANRDPNLRFCLLTDFADAQEETLPTDAALTERAAANIARLNLKYTEEGSAAPFLLLHRPRRWNASQRAWMGEERKRGKLSDLNRFMRGGAQDAFSLIVGDIDDLPSFKYVITLDTDTQLPRDAARQFVATMCHPLNMPRVDPRVRRVVAGYGVLQPRVTVSLPSEDASHYEKLCGGEPGIDPYTRTVSDVYQDVFAEGSFIGKGIYDVDVFEEVLDGRFPANRILSHDLLEGCYLRAGLLSDAQLYEHYPARYRDDVSRRQRWIRGDWQLLAWLAPRVPLAGGKREANPLSALSRWKLFDNLRRSLVAPVLTLTLLMAFALLPHPWFWTCAVLAIIFLPPLVSGLYDVLRKPSDTLWSQHVPASLQRCGLQFSHALLTLVFLPYEAYVSLDAIVRTGWRLLVSRRRLLEWRASALSRSGASLASNWSTMWVSPLIALAAGAALALQRPRAFEAALIFLVAWFAAPLVAWWISKPIARVQTPLNEDQNLFLHKLSRKTWLWFETFVGPEDNWLPPDNMQEHPSQVVAHRTSPTNMGMALLANLTAFDFGYITGGQLAARTVSTLDSMAQLERHQGHFYNWYDTQSMKPLMPIYISTVDSGNLAGHLLTLQAGLVGVAELPIVHPNLAQGLATTCALVRETVASAGGVSAEALAALESAIAAPIPAVPASLRQQRAWLVRACEGCEQFIRQASAPLEPQLAAWAGALHAQCRGALDELDAFAPWVTAQTEAQYDTTLDRIPTLRELASWPLPGAALSDLAPDERERQQQLSALVEQGAARARERLDTMNRLSHQANEFAKVEYGFLFNPTTKLLAIGYNLSERRLDASCYDLLASEVRLASFVAIAQGQLPQEHWFAMGRQLCIVHGQPVLLSWSGSMFEYLMPLLVMPTYPSTLLDQTYQSVVAAQVEYARQRNVPWGISESGYNTTDAALNYQYRAFGVPGIGLKRGLAEDLVVAPYATMLGLMVDPDASCQNLQKMAAMGFMGRYGFYEAIDYTAARLPRGQQYAIIKSFMVHHQGMGFLALSYVLNDRPMQRRFESDPLLQSTLLVLQERSPRIGAFHSASAEQASVRSTAPEQAAPMRIMNQHTPPVPETQLLSNSRYHVMVSSAGGSYSRWNNLAVTRWREDSTCDNWGQFCYVQDVEDGAVWSTTYQPTQAEPKRLEVIFSEGRAEFRRSDNDIELYTEIVVSPEDDIEMRRTRVTNHSERRRIIEFTSFAEVVMAPAPADNAHPAFSKLFVQTEIVEDESAILCTRRPRGKDEKTPYLLHVMTVHDAQVQQVSYETDRARFIGRGNTAQSPLAVRQPGPLSGSEGSVLDPVVAIRYRIALEPGQVSVIDVVTGMTDTRDAAQYLIDKYQDRHMADRVFELAWTHSQVVLRQLNASEAEAQLYARLANHVIYPNAALRADPGILVRNQRGQSGLWAYAISGDLPIVLMEIRDASNIELARQLVQAHAYWRLKGLVVDLVIWYEDRSGYRQALHDQIMGLIASGIDAQAIDRPGGIFVRPTESISPEDRVLLQTVARAVLSDERGTLSEQLKRGVAPSLRMPPLLAEPRSEIAERERGAEPAGVALPADLILSNGLGGFTADGKEYVISTRAGQRTPLPWSNVLANPQFGSVVSESGQAYTWQENAHEFRLTPWHNDPVSDLSGEAFYLRDEQTGRFWSPCALPAPGAGSYLTRHGFGYSSFDYAEAGISSRMTTFVALDAPVRYTVIRVHNESDVVRKLSVTGYVEWVLGDMRSKSGMHIVTEIDPVTGALFARNAYNTEFTGRVAFFNADASVRTVTCDRSEFIGRNGSLARPAALRRVRLSGKAGAGLDACAAIQAPFELQPGQDREIVFVLGMGGRRNADAANIVQRHGGRGAALQALSEVHAHWDKVLGAVQVQTPEPELDVLANGWLMYQTIACRMWARSGYYQSGGAFGFRDQLQDAMAMVHTRPDILREHMILCAGHQFIEGDVQHWWHPPSDRGVRTHCSDDYLWLPLAAWRYVASTGDMSVLDEKAPYLEGRPVSPEEDSYYDMPTRSAQSGDLYEHCVRAIRNGLRFGEHGLPLIGSCDWNDGMDKVGEHGKGESVWLAWFLIEVLQRFAEVADRREDASFANECREQAKQLAANIEAHAWDGEWYRRAYFDDGTPLGSAQNEECQIDSISQSWGVLTGAADKARVEGAMEQVDKRLVRRDFGLIQLLDPPFDKSGLNPGYIRGYVPGVRENGGQYTHAAIWTVMAFARLGEVERAWDLMRMINPVRHGSDPASSQRYKVEPYVVTADVYAVEPHVGRGGWSWYTGSSGWMYRLLLESLLGLTRQADKLLLSPRLPASWPGFTLQYKHGGSTYVLRITRGEASASPTEIALADDGNTYEIEVKA</sequence>
<organism evidence="7 8">
    <name type="scientific">Massilia eburnea</name>
    <dbReference type="NCBI Taxonomy" id="1776165"/>
    <lineage>
        <taxon>Bacteria</taxon>
        <taxon>Pseudomonadati</taxon>
        <taxon>Pseudomonadota</taxon>
        <taxon>Betaproteobacteria</taxon>
        <taxon>Burkholderiales</taxon>
        <taxon>Oxalobacteraceae</taxon>
        <taxon>Telluria group</taxon>
        <taxon>Massilia</taxon>
    </lineage>
</organism>
<name>A0A6L6QD09_9BURK</name>
<dbReference type="SMART" id="SM01068">
    <property type="entry name" value="CBM_X"/>
    <property type="match status" value="2"/>
</dbReference>
<dbReference type="OrthoDB" id="9769991at2"/>
<dbReference type="Pfam" id="PF06165">
    <property type="entry name" value="GH94_b-supersand"/>
    <property type="match status" value="2"/>
</dbReference>
<dbReference type="EMBL" id="WNKX01000002">
    <property type="protein sequence ID" value="MTW09717.1"/>
    <property type="molecule type" value="Genomic_DNA"/>
</dbReference>
<evidence type="ECO:0000259" key="5">
    <source>
        <dbReference type="Pfam" id="PF10091"/>
    </source>
</evidence>
<dbReference type="Pfam" id="PF17167">
    <property type="entry name" value="Glyco_hydro_94"/>
    <property type="match status" value="1"/>
</dbReference>
<dbReference type="Gene3D" id="2.70.98.40">
    <property type="entry name" value="Glycoside hydrolase, family 65, N-terminal domain"/>
    <property type="match status" value="2"/>
</dbReference>
<dbReference type="CDD" id="cd11753">
    <property type="entry name" value="GH94N_ChvB_NdvB_2_like"/>
    <property type="match status" value="1"/>
</dbReference>
<dbReference type="InterPro" id="IPR037018">
    <property type="entry name" value="GH65_N"/>
</dbReference>
<protein>
    <submittedName>
        <fullName evidence="7">Cyclic beta 1-2 glucan synthetase</fullName>
    </submittedName>
</protein>
<feature type="transmembrane region" description="Helical" evidence="3">
    <location>
        <begin position="829"/>
        <end position="847"/>
    </location>
</feature>
<feature type="transmembrane region" description="Helical" evidence="3">
    <location>
        <begin position="979"/>
        <end position="998"/>
    </location>
</feature>
<accession>A0A6L6QD09</accession>
<dbReference type="GO" id="GO:0005975">
    <property type="term" value="P:carbohydrate metabolic process"/>
    <property type="evidence" value="ECO:0007669"/>
    <property type="project" value="InterPro"/>
</dbReference>
<proteinExistence type="predicted"/>
<dbReference type="CDD" id="cd11756">
    <property type="entry name" value="GH94N_ChvB_NdvB_1_like"/>
    <property type="match status" value="1"/>
</dbReference>
<dbReference type="InterPro" id="IPR011013">
    <property type="entry name" value="Gal_mutarotase_sf_dom"/>
</dbReference>
<reference evidence="7 8" key="1">
    <citation type="submission" date="2019-11" db="EMBL/GenBank/DDBJ databases">
        <title>Type strains purchased from KCTC, JCM and DSMZ.</title>
        <authorList>
            <person name="Lu H."/>
        </authorList>
    </citation>
    <scope>NUCLEOTIDE SEQUENCE [LARGE SCALE GENOMIC DNA]</scope>
    <source>
        <strain evidence="7 8">JCM 31587</strain>
    </source>
</reference>
<dbReference type="RefSeq" id="WP_155452670.1">
    <property type="nucleotide sequence ID" value="NZ_WNKX01000002.1"/>
</dbReference>
<feature type="domain" description="Glycosyl hydrolase 94 supersandwich" evidence="4">
    <location>
        <begin position="1607"/>
        <end position="1883"/>
    </location>
</feature>
<keyword evidence="2" id="KW-0808">Transferase</keyword>
<dbReference type="InterPro" id="IPR008928">
    <property type="entry name" value="6-hairpin_glycosidase_sf"/>
</dbReference>
<dbReference type="Gene3D" id="1.50.10.10">
    <property type="match status" value="1"/>
</dbReference>
<comment type="caution">
    <text evidence="7">The sequence shown here is derived from an EMBL/GenBank/DDBJ whole genome shotgun (WGS) entry which is preliminary data.</text>
</comment>
<dbReference type="GO" id="GO:0016757">
    <property type="term" value="F:glycosyltransferase activity"/>
    <property type="evidence" value="ECO:0007669"/>
    <property type="project" value="UniProtKB-KW"/>
</dbReference>
<keyword evidence="1" id="KW-0328">Glycosyltransferase</keyword>
<dbReference type="InterPro" id="IPR010383">
    <property type="entry name" value="Glyco_hydrolase_94_b-supersand"/>
</dbReference>
<keyword evidence="8" id="KW-1185">Reference proteome</keyword>
<dbReference type="GO" id="GO:0030246">
    <property type="term" value="F:carbohydrate binding"/>
    <property type="evidence" value="ECO:0007669"/>
    <property type="project" value="InterPro"/>
</dbReference>
<feature type="domain" description="Glycosyl hydrolase 94 supersandwich" evidence="4">
    <location>
        <begin position="2115"/>
        <end position="2383"/>
    </location>
</feature>
<feature type="transmembrane region" description="Helical" evidence="3">
    <location>
        <begin position="422"/>
        <end position="441"/>
    </location>
</feature>
<evidence type="ECO:0000256" key="1">
    <source>
        <dbReference type="ARBA" id="ARBA00022676"/>
    </source>
</evidence>
<feature type="domain" description="Glycosyl hydrolase 94 catalytic" evidence="6">
    <location>
        <begin position="2399"/>
        <end position="2823"/>
    </location>
</feature>
<dbReference type="Gene3D" id="2.60.420.10">
    <property type="entry name" value="Maltose phosphorylase, domain 3"/>
    <property type="match status" value="1"/>
</dbReference>
<dbReference type="Gene3D" id="1.50.10.140">
    <property type="match status" value="2"/>
</dbReference>
<keyword evidence="3" id="KW-1133">Transmembrane helix</keyword>
<evidence type="ECO:0000313" key="7">
    <source>
        <dbReference type="EMBL" id="MTW09717.1"/>
    </source>
</evidence>
<dbReference type="SUPFAM" id="SSF74650">
    <property type="entry name" value="Galactose mutarotase-like"/>
    <property type="match status" value="2"/>
</dbReference>
<evidence type="ECO:0000256" key="2">
    <source>
        <dbReference type="ARBA" id="ARBA00022679"/>
    </source>
</evidence>
<keyword evidence="3" id="KW-0472">Membrane</keyword>
<feature type="transmembrane region" description="Helical" evidence="3">
    <location>
        <begin position="453"/>
        <end position="481"/>
    </location>
</feature>
<feature type="transmembrane region" description="Helical" evidence="3">
    <location>
        <begin position="853"/>
        <end position="876"/>
    </location>
</feature>
<feature type="transmembrane region" description="Helical" evidence="3">
    <location>
        <begin position="953"/>
        <end position="972"/>
    </location>
</feature>
<feature type="domain" description="Glycoamylase-like" evidence="5">
    <location>
        <begin position="1358"/>
        <end position="1556"/>
    </location>
</feature>
<evidence type="ECO:0000259" key="4">
    <source>
        <dbReference type="Pfam" id="PF06165"/>
    </source>
</evidence>
<dbReference type="InterPro" id="IPR037824">
    <property type="entry name" value="GH94N_2_NdvB"/>
</dbReference>
<dbReference type="PANTHER" id="PTHR37469">
    <property type="entry name" value="CELLOBIONIC ACID PHOSPHORYLASE-RELATED"/>
    <property type="match status" value="1"/>
</dbReference>
<gene>
    <name evidence="7" type="ORF">GM658_03805</name>
</gene>
<dbReference type="Proteomes" id="UP000472320">
    <property type="component" value="Unassembled WGS sequence"/>
</dbReference>
<evidence type="ECO:0000259" key="6">
    <source>
        <dbReference type="Pfam" id="PF17167"/>
    </source>
</evidence>
<keyword evidence="3" id="KW-0812">Transmembrane</keyword>
<dbReference type="InterPro" id="IPR019282">
    <property type="entry name" value="Glycoamylase-like_cons_dom"/>
</dbReference>
<evidence type="ECO:0000313" key="8">
    <source>
        <dbReference type="Proteomes" id="UP000472320"/>
    </source>
</evidence>
<dbReference type="InterPro" id="IPR037820">
    <property type="entry name" value="GH94N_NdvB"/>
</dbReference>
<evidence type="ECO:0000256" key="3">
    <source>
        <dbReference type="SAM" id="Phobius"/>
    </source>
</evidence>
<dbReference type="InterPro" id="IPR052047">
    <property type="entry name" value="GH94_Enzymes"/>
</dbReference>
<dbReference type="PANTHER" id="PTHR37469:SF2">
    <property type="entry name" value="CELLOBIONIC ACID PHOSPHORYLASE"/>
    <property type="match status" value="1"/>
</dbReference>
<dbReference type="InterPro" id="IPR012341">
    <property type="entry name" value="6hp_glycosidase-like_sf"/>
</dbReference>
<dbReference type="SUPFAM" id="SSF48208">
    <property type="entry name" value="Six-hairpin glycosidases"/>
    <property type="match status" value="1"/>
</dbReference>